<name>A0ABR2PIQ3_9ROSI</name>
<organism evidence="7 8">
    <name type="scientific">Hibiscus sabdariffa</name>
    <name type="common">roselle</name>
    <dbReference type="NCBI Taxonomy" id="183260"/>
    <lineage>
        <taxon>Eukaryota</taxon>
        <taxon>Viridiplantae</taxon>
        <taxon>Streptophyta</taxon>
        <taxon>Embryophyta</taxon>
        <taxon>Tracheophyta</taxon>
        <taxon>Spermatophyta</taxon>
        <taxon>Magnoliopsida</taxon>
        <taxon>eudicotyledons</taxon>
        <taxon>Gunneridae</taxon>
        <taxon>Pentapetalae</taxon>
        <taxon>rosids</taxon>
        <taxon>malvids</taxon>
        <taxon>Malvales</taxon>
        <taxon>Malvaceae</taxon>
        <taxon>Malvoideae</taxon>
        <taxon>Hibiscus</taxon>
    </lineage>
</organism>
<dbReference type="Gene3D" id="3.30.200.20">
    <property type="entry name" value="Phosphorylase Kinase, domain 1"/>
    <property type="match status" value="1"/>
</dbReference>
<dbReference type="PROSITE" id="PS50011">
    <property type="entry name" value="PROTEIN_KINASE_DOM"/>
    <property type="match status" value="1"/>
</dbReference>
<dbReference type="InterPro" id="IPR008271">
    <property type="entry name" value="Ser/Thr_kinase_AS"/>
</dbReference>
<keyword evidence="1" id="KW-0547">Nucleotide-binding</keyword>
<gene>
    <name evidence="7" type="ORF">V6N11_065917</name>
</gene>
<dbReference type="SUPFAM" id="SSF56112">
    <property type="entry name" value="Protein kinase-like (PK-like)"/>
    <property type="match status" value="1"/>
</dbReference>
<dbReference type="InterPro" id="IPR045274">
    <property type="entry name" value="WAK-like"/>
</dbReference>
<dbReference type="PANTHER" id="PTHR27005">
    <property type="entry name" value="WALL-ASSOCIATED RECEPTOR KINASE-LIKE 21"/>
    <property type="match status" value="1"/>
</dbReference>
<evidence type="ECO:0000256" key="4">
    <source>
        <dbReference type="ARBA" id="ARBA00047951"/>
    </source>
</evidence>
<dbReference type="PROSITE" id="PS00108">
    <property type="entry name" value="PROTEIN_KINASE_ST"/>
    <property type="match status" value="1"/>
</dbReference>
<comment type="caution">
    <text evidence="7">The sequence shown here is derived from an EMBL/GenBank/DDBJ whole genome shotgun (WGS) entry which is preliminary data.</text>
</comment>
<keyword evidence="2" id="KW-0067">ATP-binding</keyword>
<dbReference type="Gene3D" id="1.10.510.10">
    <property type="entry name" value="Transferase(Phosphotransferase) domain 1"/>
    <property type="match status" value="1"/>
</dbReference>
<comment type="catalytic activity">
    <reaction evidence="4">
        <text>L-threonyl-[protein] + ATP = O-phospho-L-threonyl-[protein] + ADP + H(+)</text>
        <dbReference type="Rhea" id="RHEA:46608"/>
        <dbReference type="Rhea" id="RHEA-COMP:11060"/>
        <dbReference type="Rhea" id="RHEA-COMP:11605"/>
        <dbReference type="ChEBI" id="CHEBI:15378"/>
        <dbReference type="ChEBI" id="CHEBI:30013"/>
        <dbReference type="ChEBI" id="CHEBI:30616"/>
        <dbReference type="ChEBI" id="CHEBI:61977"/>
        <dbReference type="ChEBI" id="CHEBI:456216"/>
    </reaction>
</comment>
<proteinExistence type="predicted"/>
<evidence type="ECO:0000313" key="8">
    <source>
        <dbReference type="Proteomes" id="UP001396334"/>
    </source>
</evidence>
<evidence type="ECO:0000313" key="7">
    <source>
        <dbReference type="EMBL" id="KAK8988325.1"/>
    </source>
</evidence>
<evidence type="ECO:0000256" key="3">
    <source>
        <dbReference type="ARBA" id="ARBA00047558"/>
    </source>
</evidence>
<feature type="transmembrane region" description="Helical" evidence="5">
    <location>
        <begin position="346"/>
        <end position="366"/>
    </location>
</feature>
<evidence type="ECO:0000259" key="6">
    <source>
        <dbReference type="PROSITE" id="PS50011"/>
    </source>
</evidence>
<evidence type="ECO:0000256" key="1">
    <source>
        <dbReference type="ARBA" id="ARBA00022741"/>
    </source>
</evidence>
<comment type="catalytic activity">
    <reaction evidence="3">
        <text>L-seryl-[protein] + ATP = O-phospho-L-seryl-[protein] + ADP + H(+)</text>
        <dbReference type="Rhea" id="RHEA:17989"/>
        <dbReference type="Rhea" id="RHEA-COMP:9863"/>
        <dbReference type="Rhea" id="RHEA-COMP:11604"/>
        <dbReference type="ChEBI" id="CHEBI:15378"/>
        <dbReference type="ChEBI" id="CHEBI:29999"/>
        <dbReference type="ChEBI" id="CHEBI:30616"/>
        <dbReference type="ChEBI" id="CHEBI:83421"/>
        <dbReference type="ChEBI" id="CHEBI:456216"/>
    </reaction>
</comment>
<dbReference type="Proteomes" id="UP001396334">
    <property type="component" value="Unassembled WGS sequence"/>
</dbReference>
<dbReference type="InterPro" id="IPR000719">
    <property type="entry name" value="Prot_kinase_dom"/>
</dbReference>
<reference evidence="7 8" key="1">
    <citation type="journal article" date="2024" name="G3 (Bethesda)">
        <title>Genome assembly of Hibiscus sabdariffa L. provides insights into metabolisms of medicinal natural products.</title>
        <authorList>
            <person name="Kim T."/>
        </authorList>
    </citation>
    <scope>NUCLEOTIDE SEQUENCE [LARGE SCALE GENOMIC DNA]</scope>
    <source>
        <strain evidence="7">TK-2024</strain>
        <tissue evidence="7">Old leaves</tissue>
    </source>
</reference>
<dbReference type="InterPro" id="IPR011009">
    <property type="entry name" value="Kinase-like_dom_sf"/>
</dbReference>
<protein>
    <recommendedName>
        <fullName evidence="6">Protein kinase domain-containing protein</fullName>
    </recommendedName>
</protein>
<dbReference type="Pfam" id="PF00069">
    <property type="entry name" value="Pkinase"/>
    <property type="match status" value="1"/>
</dbReference>
<dbReference type="PANTHER" id="PTHR27005:SF432">
    <property type="entry name" value="WALL-ASSOCIATED RECEPTOR KINASE-LIKE 6"/>
    <property type="match status" value="1"/>
</dbReference>
<feature type="domain" description="Protein kinase" evidence="6">
    <location>
        <begin position="446"/>
        <end position="615"/>
    </location>
</feature>
<keyword evidence="8" id="KW-1185">Reference proteome</keyword>
<keyword evidence="5" id="KW-0812">Transmembrane</keyword>
<keyword evidence="5" id="KW-1133">Transmembrane helix</keyword>
<evidence type="ECO:0000256" key="5">
    <source>
        <dbReference type="SAM" id="Phobius"/>
    </source>
</evidence>
<sequence>MTPMYPSSKDSNQCASAFIYSPTYFGALFTFPSDINIETMYVPATLGINSTYCDNGVCQGPGPINPYKEESCGNSTDAVRFHYPFGIKDQDYMNPWFRVTCKQTTNNGLVPLININGINLQLLEFSFRDGTVVVNHAVIYSNCRRKYNKGMSLNLTGSPFYFSDSNTEFWAAGCGNVVTVFDGGRNDLISGCTQPSCRKDNDTSVIAACRIMMPCGLSSFFVNMSDMVDSSDYSKKRSCGYTFLLGKPYHLGRNSSCTSDGSYCWQYLSTTHLCVCGDASYVGDIYSTVCTEENYVKYKYCHMLCLNTPGNYCSPQSCPSGFKYNHTGLRCEPKINSPGNSWNWKIIVIAVMSSYFNMQIYLLTWYNYVSHPRIGCSASIGTAFLLLGAWLMYKMIITRQNMIQKQKYFKRNGGLLLQQYLSSNEGNVEKIRLFAAKEMEMATDYYNWNRILGEGGQGTVYKGMLTDGSIVAIKKSKMMKEKHDERKVEQFINEVIILSQINHRNVVKLLGCCLEAQAPLLVYEFIPNGTLYDLIHHQNEEFPLTWEIRLRIAIEIDNALFYLHSAASAPIYHRDIKSSNILLDHKTKTRLGREIRGSEKFDILFSGCNAGEVIV</sequence>
<evidence type="ECO:0000256" key="2">
    <source>
        <dbReference type="ARBA" id="ARBA00022840"/>
    </source>
</evidence>
<feature type="transmembrane region" description="Helical" evidence="5">
    <location>
        <begin position="372"/>
        <end position="393"/>
    </location>
</feature>
<accession>A0ABR2PIQ3</accession>
<keyword evidence="5" id="KW-0472">Membrane</keyword>
<dbReference type="SMART" id="SM00220">
    <property type="entry name" value="S_TKc"/>
    <property type="match status" value="1"/>
</dbReference>
<dbReference type="EMBL" id="JBBPBN010000059">
    <property type="protein sequence ID" value="KAK8988325.1"/>
    <property type="molecule type" value="Genomic_DNA"/>
</dbReference>